<dbReference type="InterPro" id="IPR006148">
    <property type="entry name" value="Glc/Gal-6P_isomerase"/>
</dbReference>
<dbReference type="InterPro" id="IPR037171">
    <property type="entry name" value="NagB/RpiA_transferase-like"/>
</dbReference>
<dbReference type="PANTHER" id="PTHR11054:SF0">
    <property type="entry name" value="6-PHOSPHOGLUCONOLACTONASE"/>
    <property type="match status" value="1"/>
</dbReference>
<evidence type="ECO:0000259" key="7">
    <source>
        <dbReference type="Pfam" id="PF01182"/>
    </source>
</evidence>
<dbReference type="PANTHER" id="PTHR11054">
    <property type="entry name" value="6-PHOSPHOGLUCONOLACTONASE"/>
    <property type="match status" value="1"/>
</dbReference>
<gene>
    <name evidence="8" type="ORF">NAES01612_LOCUS8646</name>
</gene>
<proteinExistence type="inferred from homology"/>
<accession>A0A7S4KMH3</accession>
<evidence type="ECO:0000313" key="8">
    <source>
        <dbReference type="EMBL" id="CAE2299655.1"/>
    </source>
</evidence>
<evidence type="ECO:0000256" key="3">
    <source>
        <dbReference type="ARBA" id="ARBA00010662"/>
    </source>
</evidence>
<organism evidence="8">
    <name type="scientific">Paramoeba aestuarina</name>
    <dbReference type="NCBI Taxonomy" id="180227"/>
    <lineage>
        <taxon>Eukaryota</taxon>
        <taxon>Amoebozoa</taxon>
        <taxon>Discosea</taxon>
        <taxon>Flabellinia</taxon>
        <taxon>Dactylopodida</taxon>
        <taxon>Paramoebidae</taxon>
        <taxon>Paramoeba</taxon>
    </lineage>
</organism>
<protein>
    <recommendedName>
        <fullName evidence="4 6">6-phosphogluconolactonase</fullName>
        <shortName evidence="6">6PGL</shortName>
        <ecNumber evidence="4 6">3.1.1.31</ecNumber>
    </recommendedName>
</protein>
<dbReference type="Pfam" id="PF01182">
    <property type="entry name" value="Glucosamine_iso"/>
    <property type="match status" value="1"/>
</dbReference>
<comment type="function">
    <text evidence="6">Hydrolysis of 6-phosphogluconolactone to 6-phosphogluconate.</text>
</comment>
<dbReference type="NCBIfam" id="TIGR01198">
    <property type="entry name" value="pgl"/>
    <property type="match status" value="1"/>
</dbReference>
<name>A0A7S4KMH3_9EUKA</name>
<dbReference type="InterPro" id="IPR005900">
    <property type="entry name" value="6-phosphogluconolactonase_DevB"/>
</dbReference>
<comment type="catalytic activity">
    <reaction evidence="1 6">
        <text>6-phospho-D-glucono-1,5-lactone + H2O = 6-phospho-D-gluconate + H(+)</text>
        <dbReference type="Rhea" id="RHEA:12556"/>
        <dbReference type="ChEBI" id="CHEBI:15377"/>
        <dbReference type="ChEBI" id="CHEBI:15378"/>
        <dbReference type="ChEBI" id="CHEBI:57955"/>
        <dbReference type="ChEBI" id="CHEBI:58759"/>
        <dbReference type="EC" id="3.1.1.31"/>
    </reaction>
</comment>
<sequence>MAASKDNNNIFVFENNDALSTSVAKFVAEKSAEAIKERGKFTVAFSGGSLPNLVGRFMKEKPLSEEVGWDKWFVFFADERYVDRTHPDSNCLACEKALFSHVGIPQNQIFAADSSLSLEECAADYDKKIADNVPNYEFDLILLGMGPDGHTASLFPGHPLLEEKNKMMASISDSPKPPPQRITFTLPLICSAREIVFVCTGASKKDALFHVLGKGTDSLPSGLVSPSTFGKTGKVSWFVDQGAMSFEDSSSCL</sequence>
<reference evidence="8" key="1">
    <citation type="submission" date="2021-01" db="EMBL/GenBank/DDBJ databases">
        <authorList>
            <person name="Corre E."/>
            <person name="Pelletier E."/>
            <person name="Niang G."/>
            <person name="Scheremetjew M."/>
            <person name="Finn R."/>
            <person name="Kale V."/>
            <person name="Holt S."/>
            <person name="Cochrane G."/>
            <person name="Meng A."/>
            <person name="Brown T."/>
            <person name="Cohen L."/>
        </authorList>
    </citation>
    <scope>NUCLEOTIDE SEQUENCE</scope>
    <source>
        <strain evidence="8">SoJaBio B1-5/56/2</strain>
    </source>
</reference>
<comment type="pathway">
    <text evidence="2 6">Carbohydrate degradation; pentose phosphate pathway; D-ribulose 5-phosphate from D-glucose 6-phosphate (oxidative stage): step 2/3.</text>
</comment>
<dbReference type="AlphaFoldDB" id="A0A7S4KMH3"/>
<evidence type="ECO:0000256" key="4">
    <source>
        <dbReference type="ARBA" id="ARBA00013198"/>
    </source>
</evidence>
<dbReference type="EC" id="3.1.1.31" evidence="4 6"/>
<dbReference type="InterPro" id="IPR039104">
    <property type="entry name" value="6PGL"/>
</dbReference>
<dbReference type="Gene3D" id="3.40.50.1360">
    <property type="match status" value="1"/>
</dbReference>
<dbReference type="UniPathway" id="UPA00115">
    <property type="reaction ID" value="UER00409"/>
</dbReference>
<dbReference type="CDD" id="cd01400">
    <property type="entry name" value="6PGL"/>
    <property type="match status" value="1"/>
</dbReference>
<evidence type="ECO:0000256" key="5">
    <source>
        <dbReference type="ARBA" id="ARBA00022801"/>
    </source>
</evidence>
<feature type="domain" description="Glucosamine/galactosamine-6-phosphate isomerase" evidence="7">
    <location>
        <begin position="15"/>
        <end position="228"/>
    </location>
</feature>
<keyword evidence="5 6" id="KW-0378">Hydrolase</keyword>
<evidence type="ECO:0000256" key="1">
    <source>
        <dbReference type="ARBA" id="ARBA00000832"/>
    </source>
</evidence>
<evidence type="ECO:0000256" key="2">
    <source>
        <dbReference type="ARBA" id="ARBA00004961"/>
    </source>
</evidence>
<comment type="similarity">
    <text evidence="3 6">Belongs to the glucosamine/galactosamine-6-phosphate isomerase family. 6-phosphogluconolactonase subfamily.</text>
</comment>
<evidence type="ECO:0000256" key="6">
    <source>
        <dbReference type="RuleBase" id="RU365095"/>
    </source>
</evidence>
<dbReference type="SUPFAM" id="SSF100950">
    <property type="entry name" value="NagB/RpiA/CoA transferase-like"/>
    <property type="match status" value="1"/>
</dbReference>
<dbReference type="GO" id="GO:0005975">
    <property type="term" value="P:carbohydrate metabolic process"/>
    <property type="evidence" value="ECO:0007669"/>
    <property type="project" value="UniProtKB-UniRule"/>
</dbReference>
<dbReference type="GO" id="GO:0017057">
    <property type="term" value="F:6-phosphogluconolactonase activity"/>
    <property type="evidence" value="ECO:0007669"/>
    <property type="project" value="UniProtKB-UniRule"/>
</dbReference>
<dbReference type="GO" id="GO:0006098">
    <property type="term" value="P:pentose-phosphate shunt"/>
    <property type="evidence" value="ECO:0007669"/>
    <property type="project" value="UniProtKB-UniPathway"/>
</dbReference>
<dbReference type="EMBL" id="HBKR01013053">
    <property type="protein sequence ID" value="CAE2299655.1"/>
    <property type="molecule type" value="Transcribed_RNA"/>
</dbReference>
<dbReference type="FunFam" id="3.40.50.1360:FF:000005">
    <property type="entry name" value="6-phosphogluconolactonase"/>
    <property type="match status" value="1"/>
</dbReference>